<proteinExistence type="predicted"/>
<dbReference type="WBParaSite" id="SCUD_0001537301-mRNA-1">
    <property type="protein sequence ID" value="SCUD_0001537301-mRNA-1"/>
    <property type="gene ID" value="SCUD_0001537301"/>
</dbReference>
<evidence type="ECO:0000313" key="1">
    <source>
        <dbReference type="WBParaSite" id="SCUD_0001537301-mRNA-1"/>
    </source>
</evidence>
<name>A0A183KK10_9TREM</name>
<accession>A0A183KK10</accession>
<protein>
    <submittedName>
        <fullName evidence="1">Reverse transcriptase domain-containing protein</fullName>
    </submittedName>
</protein>
<reference evidence="1" key="1">
    <citation type="submission" date="2016-06" db="UniProtKB">
        <authorList>
            <consortium name="WormBaseParasite"/>
        </authorList>
    </citation>
    <scope>IDENTIFICATION</scope>
</reference>
<dbReference type="AlphaFoldDB" id="A0A183KK10"/>
<organism evidence="1">
    <name type="scientific">Schistosoma curassoni</name>
    <dbReference type="NCBI Taxonomy" id="6186"/>
    <lineage>
        <taxon>Eukaryota</taxon>
        <taxon>Metazoa</taxon>
        <taxon>Spiralia</taxon>
        <taxon>Lophotrochozoa</taxon>
        <taxon>Platyhelminthes</taxon>
        <taxon>Trematoda</taxon>
        <taxon>Digenea</taxon>
        <taxon>Strigeidida</taxon>
        <taxon>Schistosomatoidea</taxon>
        <taxon>Schistosomatidae</taxon>
        <taxon>Schistosoma</taxon>
    </lineage>
</organism>
<sequence length="45" mass="5288">LKQLTWSNYTIVSHFISNINSIVSYISGNIEYSLFHTDIVVDYYE</sequence>